<evidence type="ECO:0000313" key="2">
    <source>
        <dbReference type="Proteomes" id="UP001165960"/>
    </source>
</evidence>
<accession>A0ACC2RU51</accession>
<sequence>MCAIALAQVTPSNSINYNISPSLLSSTTLSFATSIPMLGGATENFAYTVNAGPGSSSLGYNTNLSSGPGASRFEYGTSGTLASSIKAIGSLSSDSSQSLTAAQIDSEANSFVQNAYVQGDNSSAISMGSGSSFSNFNAFSTLNKQATTTSYSHATPTHIP</sequence>
<dbReference type="EMBL" id="QTSX02006504">
    <property type="protein sequence ID" value="KAJ9053613.1"/>
    <property type="molecule type" value="Genomic_DNA"/>
</dbReference>
<reference evidence="1" key="1">
    <citation type="submission" date="2022-04" db="EMBL/GenBank/DDBJ databases">
        <title>Genome of the entomopathogenic fungus Entomophthora muscae.</title>
        <authorList>
            <person name="Elya C."/>
            <person name="Lovett B.R."/>
            <person name="Lee E."/>
            <person name="Macias A.M."/>
            <person name="Hajek A.E."/>
            <person name="De Bivort B.L."/>
            <person name="Kasson M.T."/>
            <person name="De Fine Licht H.H."/>
            <person name="Stajich J.E."/>
        </authorList>
    </citation>
    <scope>NUCLEOTIDE SEQUENCE</scope>
    <source>
        <strain evidence="1">Berkeley</strain>
    </source>
</reference>
<organism evidence="1 2">
    <name type="scientific">Entomophthora muscae</name>
    <dbReference type="NCBI Taxonomy" id="34485"/>
    <lineage>
        <taxon>Eukaryota</taxon>
        <taxon>Fungi</taxon>
        <taxon>Fungi incertae sedis</taxon>
        <taxon>Zoopagomycota</taxon>
        <taxon>Entomophthoromycotina</taxon>
        <taxon>Entomophthoromycetes</taxon>
        <taxon>Entomophthorales</taxon>
        <taxon>Entomophthoraceae</taxon>
        <taxon>Entomophthora</taxon>
    </lineage>
</organism>
<evidence type="ECO:0000313" key="1">
    <source>
        <dbReference type="EMBL" id="KAJ9053613.1"/>
    </source>
</evidence>
<protein>
    <submittedName>
        <fullName evidence="1">Uncharacterized protein</fullName>
    </submittedName>
</protein>
<gene>
    <name evidence="1" type="ORF">DSO57_1022630</name>
</gene>
<name>A0ACC2RU51_9FUNG</name>
<proteinExistence type="predicted"/>
<dbReference type="Proteomes" id="UP001165960">
    <property type="component" value="Unassembled WGS sequence"/>
</dbReference>
<keyword evidence="2" id="KW-1185">Reference proteome</keyword>
<comment type="caution">
    <text evidence="1">The sequence shown here is derived from an EMBL/GenBank/DDBJ whole genome shotgun (WGS) entry which is preliminary data.</text>
</comment>